<protein>
    <submittedName>
        <fullName evidence="2">Amidase</fullName>
    </submittedName>
</protein>
<dbReference type="InterPro" id="IPR036928">
    <property type="entry name" value="AS_sf"/>
</dbReference>
<name>A0ABY1QB36_9BURK</name>
<accession>A0ABY1QB36</accession>
<evidence type="ECO:0000313" key="2">
    <source>
        <dbReference type="EMBL" id="SMP66110.1"/>
    </source>
</evidence>
<dbReference type="InterPro" id="IPR023631">
    <property type="entry name" value="Amidase_dom"/>
</dbReference>
<dbReference type="Pfam" id="PF01425">
    <property type="entry name" value="Amidase"/>
    <property type="match status" value="1"/>
</dbReference>
<feature type="domain" description="Amidase" evidence="1">
    <location>
        <begin position="26"/>
        <end position="178"/>
    </location>
</feature>
<dbReference type="Gene3D" id="3.90.1300.10">
    <property type="entry name" value="Amidase signature (AS) domain"/>
    <property type="match status" value="1"/>
</dbReference>
<proteinExistence type="predicted"/>
<comment type="caution">
    <text evidence="2">The sequence shown here is derived from an EMBL/GenBank/DDBJ whole genome shotgun (WGS) entry which is preliminary data.</text>
</comment>
<sequence length="398" mass="40463">MMPAPPDLFGAFVPGARCTVPASGCGALDGMALAVKDLIDIAAAVTGGGNPHWAASHEPAATHAPAVAALLAAGAHVCGKTITDELAFSLEGRNWHYGTPVNPLLPDCLPGGSSSGSAVAVAACLADVALGTDTGGSVRVPAAFCGIYGFRPTHGRVPLDGVLPFAPSYDTVGWFARSPALLADTGRALLDAPGVVMPVRRLLLAADVLAMAEPRCAALLRSAAEALGAGTSVDVFAGRAPQWQACYQVLQGAEIRQTLGDWIAASKPLFGPDIAPRFASVMDIADDDILAQQALRLDIARRLDALLADGTVLVLPTVPVSSLRKSASRAAIGAFYEAALAINSIAGHAGLPQLAMPVGQVDGKPASLSFVAARGMDEALLAEAGRWSALLKADGFGA</sequence>
<organism evidence="2 3">
    <name type="scientific">Noviherbaspirillum suwonense</name>
    <dbReference type="NCBI Taxonomy" id="1224511"/>
    <lineage>
        <taxon>Bacteria</taxon>
        <taxon>Pseudomonadati</taxon>
        <taxon>Pseudomonadota</taxon>
        <taxon>Betaproteobacteria</taxon>
        <taxon>Burkholderiales</taxon>
        <taxon>Oxalobacteraceae</taxon>
        <taxon>Noviherbaspirillum</taxon>
    </lineage>
</organism>
<dbReference type="PANTHER" id="PTHR46310">
    <property type="entry name" value="AMIDASE 1"/>
    <property type="match status" value="1"/>
</dbReference>
<evidence type="ECO:0000313" key="3">
    <source>
        <dbReference type="Proteomes" id="UP001158049"/>
    </source>
</evidence>
<reference evidence="2 3" key="1">
    <citation type="submission" date="2017-05" db="EMBL/GenBank/DDBJ databases">
        <authorList>
            <person name="Varghese N."/>
            <person name="Submissions S."/>
        </authorList>
    </citation>
    <scope>NUCLEOTIDE SEQUENCE [LARGE SCALE GENOMIC DNA]</scope>
    <source>
        <strain evidence="2 3">DSM 26001</strain>
    </source>
</reference>
<dbReference type="EMBL" id="FXUL01000011">
    <property type="protein sequence ID" value="SMP66110.1"/>
    <property type="molecule type" value="Genomic_DNA"/>
</dbReference>
<dbReference type="Proteomes" id="UP001158049">
    <property type="component" value="Unassembled WGS sequence"/>
</dbReference>
<dbReference type="PROSITE" id="PS00571">
    <property type="entry name" value="AMIDASES"/>
    <property type="match status" value="1"/>
</dbReference>
<dbReference type="SUPFAM" id="SSF75304">
    <property type="entry name" value="Amidase signature (AS) enzymes"/>
    <property type="match status" value="1"/>
</dbReference>
<dbReference type="RefSeq" id="WP_283443154.1">
    <property type="nucleotide sequence ID" value="NZ_FXUL01000011.1"/>
</dbReference>
<evidence type="ECO:0000259" key="1">
    <source>
        <dbReference type="Pfam" id="PF01425"/>
    </source>
</evidence>
<dbReference type="InterPro" id="IPR020556">
    <property type="entry name" value="Amidase_CS"/>
</dbReference>
<dbReference type="PANTHER" id="PTHR46310:SF7">
    <property type="entry name" value="AMIDASE 1"/>
    <property type="match status" value="1"/>
</dbReference>
<dbReference type="NCBIfam" id="NF006169">
    <property type="entry name" value="PRK08310.1"/>
    <property type="match status" value="1"/>
</dbReference>
<keyword evidence="3" id="KW-1185">Reference proteome</keyword>
<gene>
    <name evidence="2" type="ORF">SAMN06295970_111127</name>
</gene>